<evidence type="ECO:0000313" key="2">
    <source>
        <dbReference type="EMBL" id="CCD14500.1"/>
    </source>
</evidence>
<proteinExistence type="predicted"/>
<comment type="caution">
    <text evidence="2">The sequence shown here is derived from an EMBL/GenBank/DDBJ whole genome shotgun (WGS) entry which is preliminary data.</text>
</comment>
<keyword evidence="3" id="KW-1185">Reference proteome</keyword>
<reference evidence="3" key="1">
    <citation type="submission" date="2011-07" db="EMBL/GenBank/DDBJ databases">
        <title>Divergent evolution of antigenic variation in African trypanosomes.</title>
        <authorList>
            <person name="Jackson A.P."/>
            <person name="Berry A."/>
            <person name="Allison H.C."/>
            <person name="Burton P."/>
            <person name="Anderson J."/>
            <person name="Aslett M."/>
            <person name="Brown R."/>
            <person name="Corton N."/>
            <person name="Harris D."/>
            <person name="Hauser H."/>
            <person name="Gamble J."/>
            <person name="Gilderthorp R."/>
            <person name="McQuillan J."/>
            <person name="Quail M.A."/>
            <person name="Sanders M."/>
            <person name="Van Tonder A."/>
            <person name="Ginger M.L."/>
            <person name="Donelson J.E."/>
            <person name="Field M.C."/>
            <person name="Barry J.D."/>
            <person name="Berriman M."/>
            <person name="Hertz-Fowler C."/>
        </authorList>
    </citation>
    <scope>NUCLEOTIDE SEQUENCE [LARGE SCALE GENOMIC DNA]</scope>
    <source>
        <strain evidence="3">IL3000</strain>
    </source>
</reference>
<name>F9WB69_TRYCI</name>
<evidence type="ECO:0000256" key="1">
    <source>
        <dbReference type="SAM" id="MobiDB-lite"/>
    </source>
</evidence>
<protein>
    <submittedName>
        <fullName evidence="2">WGS project CAEQ00000000 data, annotated contig 2069</fullName>
    </submittedName>
</protein>
<reference evidence="2 3" key="2">
    <citation type="journal article" date="2012" name="Proc. Natl. Acad. Sci. U.S.A.">
        <title>Antigenic diversity is generated by distinct evolutionary mechanisms in African trypanosome species.</title>
        <authorList>
            <person name="Jackson A.P."/>
            <person name="Berry A."/>
            <person name="Aslett M."/>
            <person name="Allison H.C."/>
            <person name="Burton P."/>
            <person name="Vavrova-Anderson J."/>
            <person name="Brown R."/>
            <person name="Browne H."/>
            <person name="Corton N."/>
            <person name="Hauser H."/>
            <person name="Gamble J."/>
            <person name="Gilderthorp R."/>
            <person name="Marcello L."/>
            <person name="McQuillan J."/>
            <person name="Otto T.D."/>
            <person name="Quail M.A."/>
            <person name="Sanders M.J."/>
            <person name="van Tonder A."/>
            <person name="Ginger M.L."/>
            <person name="Field M.C."/>
            <person name="Barry J.D."/>
            <person name="Hertz-Fowler C."/>
            <person name="Berriman M."/>
        </authorList>
    </citation>
    <scope>NUCLEOTIDE SEQUENCE [LARGE SCALE GENOMIC DNA]</scope>
    <source>
        <strain evidence="2 3">IL3000</strain>
    </source>
</reference>
<feature type="compositionally biased region" description="Gly residues" evidence="1">
    <location>
        <begin position="89"/>
        <end position="98"/>
    </location>
</feature>
<dbReference type="VEuPathDB" id="TriTrypDB:TcIL3000_0_51090"/>
<dbReference type="EMBL" id="CAEQ01001540">
    <property type="protein sequence ID" value="CCD14500.1"/>
    <property type="molecule type" value="Genomic_DNA"/>
</dbReference>
<dbReference type="AlphaFoldDB" id="F9WB69"/>
<gene>
    <name evidence="2" type="ORF">TCIL3000_0_51090</name>
</gene>
<dbReference type="Proteomes" id="UP000000702">
    <property type="component" value="Unassembled WGS sequence"/>
</dbReference>
<feature type="compositionally biased region" description="Polar residues" evidence="1">
    <location>
        <begin position="62"/>
        <end position="71"/>
    </location>
</feature>
<feature type="region of interest" description="Disordered" evidence="1">
    <location>
        <begin position="60"/>
        <end position="137"/>
    </location>
</feature>
<organism evidence="2 3">
    <name type="scientific">Trypanosoma congolense (strain IL3000)</name>
    <dbReference type="NCBI Taxonomy" id="1068625"/>
    <lineage>
        <taxon>Eukaryota</taxon>
        <taxon>Discoba</taxon>
        <taxon>Euglenozoa</taxon>
        <taxon>Kinetoplastea</taxon>
        <taxon>Metakinetoplastina</taxon>
        <taxon>Trypanosomatida</taxon>
        <taxon>Trypanosomatidae</taxon>
        <taxon>Trypanosoma</taxon>
        <taxon>Nannomonas</taxon>
    </lineage>
</organism>
<sequence length="166" mass="18128">MQPCFFHIVVARLDLGSVSMFPPADYSCFSRSKPHSSLKFISIRRRTPFSQEDNQYLIESAGRNNINIHQKQQTERMKGRPGPQKPQVGGKGNSGGDGQRQKPQQPAGGAEAVNPDGGRRGDKEAPGTLDGLKSGVDRRTNLLFASAKLPKNILSAVKEVRSDVTK</sequence>
<evidence type="ECO:0000313" key="3">
    <source>
        <dbReference type="Proteomes" id="UP000000702"/>
    </source>
</evidence>
<accession>F9WB69</accession>